<gene>
    <name evidence="1" type="ORF">LCGC14_0796240</name>
</gene>
<proteinExistence type="predicted"/>
<protein>
    <submittedName>
        <fullName evidence="1">Uncharacterized protein</fullName>
    </submittedName>
</protein>
<reference evidence="1" key="1">
    <citation type="journal article" date="2015" name="Nature">
        <title>Complex archaea that bridge the gap between prokaryotes and eukaryotes.</title>
        <authorList>
            <person name="Spang A."/>
            <person name="Saw J.H."/>
            <person name="Jorgensen S.L."/>
            <person name="Zaremba-Niedzwiedzka K."/>
            <person name="Martijn J."/>
            <person name="Lind A.E."/>
            <person name="van Eijk R."/>
            <person name="Schleper C."/>
            <person name="Guy L."/>
            <person name="Ettema T.J."/>
        </authorList>
    </citation>
    <scope>NUCLEOTIDE SEQUENCE</scope>
</reference>
<dbReference type="AlphaFoldDB" id="A0A0F9PQW3"/>
<name>A0A0F9PQW3_9ZZZZ</name>
<evidence type="ECO:0000313" key="1">
    <source>
        <dbReference type="EMBL" id="KKN34170.1"/>
    </source>
</evidence>
<sequence>MTIRAVKALSNVWRGYLENIEFPFGKGDLTSNGIQFSDAVTESAGTATAVETVSINPPGEGDIIEVMFSITVASKSSDGVNDVAIVMQARNDAGTWVTIGSYTETTPNTTYAEQTLSGTFEVETNFNSVPFDIRVTVADEDGAKTATAKVKNSSWVKVKYAPKTAQG</sequence>
<dbReference type="EMBL" id="LAZR01002122">
    <property type="protein sequence ID" value="KKN34170.1"/>
    <property type="molecule type" value="Genomic_DNA"/>
</dbReference>
<organism evidence="1">
    <name type="scientific">marine sediment metagenome</name>
    <dbReference type="NCBI Taxonomy" id="412755"/>
    <lineage>
        <taxon>unclassified sequences</taxon>
        <taxon>metagenomes</taxon>
        <taxon>ecological metagenomes</taxon>
    </lineage>
</organism>
<comment type="caution">
    <text evidence="1">The sequence shown here is derived from an EMBL/GenBank/DDBJ whole genome shotgun (WGS) entry which is preliminary data.</text>
</comment>
<accession>A0A0F9PQW3</accession>